<keyword evidence="2" id="KW-1185">Reference proteome</keyword>
<organism evidence="1 2">
    <name type="scientific">Rhynchosporium agropyri</name>
    <dbReference type="NCBI Taxonomy" id="914238"/>
    <lineage>
        <taxon>Eukaryota</taxon>
        <taxon>Fungi</taxon>
        <taxon>Dikarya</taxon>
        <taxon>Ascomycota</taxon>
        <taxon>Pezizomycotina</taxon>
        <taxon>Leotiomycetes</taxon>
        <taxon>Helotiales</taxon>
        <taxon>Ploettnerulaceae</taxon>
        <taxon>Rhynchosporium</taxon>
    </lineage>
</organism>
<dbReference type="AlphaFoldDB" id="A0A1E1LDP5"/>
<evidence type="ECO:0000313" key="1">
    <source>
        <dbReference type="EMBL" id="CZT08655.1"/>
    </source>
</evidence>
<gene>
    <name evidence="1" type="ORF">RAG0_13661</name>
</gene>
<name>A0A1E1LDP5_9HELO</name>
<proteinExistence type="predicted"/>
<protein>
    <submittedName>
        <fullName evidence="1">Uncharacterized protein</fullName>
    </submittedName>
</protein>
<dbReference type="Proteomes" id="UP000178912">
    <property type="component" value="Unassembled WGS sequence"/>
</dbReference>
<dbReference type="OrthoDB" id="10400999at2759"/>
<dbReference type="EMBL" id="FJUX01000105">
    <property type="protein sequence ID" value="CZT08655.1"/>
    <property type="molecule type" value="Genomic_DNA"/>
</dbReference>
<sequence>MSERSSEAGLDQDQVKEAPQGRGILLGFCYHPDQDNQDEYAVFGTLNMKGQLVPVMRHGYRVGDDLQLSHTNLNTIIDFSIITFERHLVCFNRDVGALTEYCRICIRHLDQKVPLSSFVAVKQTKRAMATKRLEEAAEELGWKLSSARPYIGNQTEGIYKTIGALLPVVTSDVLEQWTDFFRRNGCVEEDIRKGGSEWMPRLMSNYL</sequence>
<evidence type="ECO:0000313" key="2">
    <source>
        <dbReference type="Proteomes" id="UP000178912"/>
    </source>
</evidence>
<reference evidence="2" key="1">
    <citation type="submission" date="2016-03" db="EMBL/GenBank/DDBJ databases">
        <authorList>
            <person name="Guldener U."/>
        </authorList>
    </citation>
    <scope>NUCLEOTIDE SEQUENCE [LARGE SCALE GENOMIC DNA]</scope>
    <source>
        <strain evidence="2">04CH-RAC-A.6.1</strain>
    </source>
</reference>
<accession>A0A1E1LDP5</accession>